<dbReference type="AlphaFoldDB" id="A0A397S640"/>
<gene>
    <name evidence="2" type="ORF">EI71_00867</name>
</gene>
<accession>A0A397S640</accession>
<reference evidence="2 3" key="1">
    <citation type="submission" date="2018-08" db="EMBL/GenBank/DDBJ databases">
        <title>Genomic Encyclopedia of Archaeal and Bacterial Type Strains, Phase II (KMG-II): from individual species to whole genera.</title>
        <authorList>
            <person name="Goeker M."/>
        </authorList>
    </citation>
    <scope>NUCLEOTIDE SEQUENCE [LARGE SCALE GENOMIC DNA]</scope>
    <source>
        <strain evidence="2 3">ATCC 27112</strain>
    </source>
</reference>
<sequence length="174" mass="20250">MKLVQLSYEYKDLLIDMIEEWEEFNKTHETDHSPWIIFKNDCHNFDLYLSDILAQETLISDKYVPSSTYFLLDEENNKFIGALNLRHYLNDKLLFDGGHIGDGIRPSERKKGYATLMIKLALPIAKELGIKKVLMVCNKDNIGSKKSIIHNGGVLENEIIDEDGNIWQRYWITL</sequence>
<dbReference type="InParanoid" id="A0A397S640"/>
<keyword evidence="2" id="KW-0808">Transferase</keyword>
<evidence type="ECO:0000313" key="2">
    <source>
        <dbReference type="EMBL" id="RIA77714.1"/>
    </source>
</evidence>
<dbReference type="PANTHER" id="PTHR39173:SF1">
    <property type="entry name" value="ACETYLTRANSFERASE"/>
    <property type="match status" value="1"/>
</dbReference>
<dbReference type="SUPFAM" id="SSF55729">
    <property type="entry name" value="Acyl-CoA N-acyltransferases (Nat)"/>
    <property type="match status" value="1"/>
</dbReference>
<name>A0A397S640_9MOLU</name>
<evidence type="ECO:0000259" key="1">
    <source>
        <dbReference type="PROSITE" id="PS51186"/>
    </source>
</evidence>
<dbReference type="OrthoDB" id="9797989at2"/>
<dbReference type="Proteomes" id="UP000266506">
    <property type="component" value="Unassembled WGS sequence"/>
</dbReference>
<dbReference type="CDD" id="cd04301">
    <property type="entry name" value="NAT_SF"/>
    <property type="match status" value="1"/>
</dbReference>
<proteinExistence type="predicted"/>
<dbReference type="InterPro" id="IPR016181">
    <property type="entry name" value="Acyl_CoA_acyltransferase"/>
</dbReference>
<protein>
    <submittedName>
        <fullName evidence="2">Putative acetyltransferase</fullName>
    </submittedName>
</protein>
<comment type="caution">
    <text evidence="2">The sequence shown here is derived from an EMBL/GenBank/DDBJ whole genome shotgun (WGS) entry which is preliminary data.</text>
</comment>
<dbReference type="Pfam" id="PF13302">
    <property type="entry name" value="Acetyltransf_3"/>
    <property type="match status" value="1"/>
</dbReference>
<dbReference type="PROSITE" id="PS51186">
    <property type="entry name" value="GNAT"/>
    <property type="match status" value="1"/>
</dbReference>
<dbReference type="RefSeq" id="WP_119016022.1">
    <property type="nucleotide sequence ID" value="NZ_QXEV01000007.1"/>
</dbReference>
<dbReference type="GO" id="GO:0016747">
    <property type="term" value="F:acyltransferase activity, transferring groups other than amino-acyl groups"/>
    <property type="evidence" value="ECO:0007669"/>
    <property type="project" value="InterPro"/>
</dbReference>
<dbReference type="InterPro" id="IPR000182">
    <property type="entry name" value="GNAT_dom"/>
</dbReference>
<dbReference type="PANTHER" id="PTHR39173">
    <property type="entry name" value="ACETYLTRANSFERASE"/>
    <property type="match status" value="1"/>
</dbReference>
<keyword evidence="3" id="KW-1185">Reference proteome</keyword>
<dbReference type="EMBL" id="QXEV01000007">
    <property type="protein sequence ID" value="RIA77714.1"/>
    <property type="molecule type" value="Genomic_DNA"/>
</dbReference>
<feature type="domain" description="N-acetyltransferase" evidence="1">
    <location>
        <begin position="1"/>
        <end position="174"/>
    </location>
</feature>
<organism evidence="2 3">
    <name type="scientific">Anaeroplasma bactoclasticum</name>
    <dbReference type="NCBI Taxonomy" id="2088"/>
    <lineage>
        <taxon>Bacteria</taxon>
        <taxon>Bacillati</taxon>
        <taxon>Mycoplasmatota</taxon>
        <taxon>Mollicutes</taxon>
        <taxon>Anaeroplasmatales</taxon>
        <taxon>Anaeroplasmataceae</taxon>
        <taxon>Anaeroplasma</taxon>
    </lineage>
</organism>
<dbReference type="Gene3D" id="3.40.630.30">
    <property type="match status" value="1"/>
</dbReference>
<evidence type="ECO:0000313" key="3">
    <source>
        <dbReference type="Proteomes" id="UP000266506"/>
    </source>
</evidence>